<dbReference type="NCBIfam" id="TIGR00756">
    <property type="entry name" value="PPR"/>
    <property type="match status" value="3"/>
</dbReference>
<reference evidence="7" key="1">
    <citation type="submission" date="2025-08" db="UniProtKB">
        <authorList>
            <consortium name="RefSeq"/>
        </authorList>
    </citation>
    <scope>IDENTIFICATION</scope>
    <source>
        <tissue evidence="7">Leaves</tissue>
    </source>
</reference>
<evidence type="ECO:0000256" key="3">
    <source>
        <dbReference type="ARBA" id="ARBA00022737"/>
    </source>
</evidence>
<dbReference type="Pfam" id="PF13041">
    <property type="entry name" value="PPR_2"/>
    <property type="match status" value="1"/>
</dbReference>
<keyword evidence="5" id="KW-0496">Mitochondrion</keyword>
<evidence type="ECO:0000313" key="6">
    <source>
        <dbReference type="Proteomes" id="UP000235220"/>
    </source>
</evidence>
<comment type="subcellular location">
    <subcellularLocation>
        <location evidence="1">Mitochondrion</location>
    </subcellularLocation>
</comment>
<keyword evidence="4" id="KW-0809">Transit peptide</keyword>
<dbReference type="PANTHER" id="PTHR45717">
    <property type="entry name" value="OS12G0527900 PROTEIN"/>
    <property type="match status" value="1"/>
</dbReference>
<dbReference type="Gramene" id="Jr01_20970_p1">
    <property type="protein sequence ID" value="cds.Jr01_20970_p1"/>
    <property type="gene ID" value="Jr01_20970"/>
</dbReference>
<dbReference type="Gene3D" id="1.25.40.10">
    <property type="entry name" value="Tetratricopeptide repeat domain"/>
    <property type="match status" value="2"/>
</dbReference>
<dbReference type="InterPro" id="IPR011990">
    <property type="entry name" value="TPR-like_helical_dom_sf"/>
</dbReference>
<dbReference type="SUPFAM" id="SSF48452">
    <property type="entry name" value="TPR-like"/>
    <property type="match status" value="1"/>
</dbReference>
<dbReference type="RefSeq" id="XP_018841434.2">
    <property type="nucleotide sequence ID" value="XM_018985889.2"/>
</dbReference>
<dbReference type="AlphaFoldDB" id="A0A2I4GBZ7"/>
<keyword evidence="3" id="KW-0677">Repeat</keyword>
<dbReference type="FunFam" id="1.25.40.10:FF:000385">
    <property type="entry name" value="Pentatricopeptide repeat-containing protein mitochondrial"/>
    <property type="match status" value="1"/>
</dbReference>
<name>A0A2I4GBZ7_JUGRE</name>
<gene>
    <name evidence="7" type="primary">LOC109006540</name>
</gene>
<accession>A0A2I4GBZ7</accession>
<proteinExistence type="inferred from homology"/>
<organism evidence="6 7">
    <name type="scientific">Juglans regia</name>
    <name type="common">English walnut</name>
    <dbReference type="NCBI Taxonomy" id="51240"/>
    <lineage>
        <taxon>Eukaryota</taxon>
        <taxon>Viridiplantae</taxon>
        <taxon>Streptophyta</taxon>
        <taxon>Embryophyta</taxon>
        <taxon>Tracheophyta</taxon>
        <taxon>Spermatophyta</taxon>
        <taxon>Magnoliopsida</taxon>
        <taxon>eudicotyledons</taxon>
        <taxon>Gunneridae</taxon>
        <taxon>Pentapetalae</taxon>
        <taxon>rosids</taxon>
        <taxon>fabids</taxon>
        <taxon>Fagales</taxon>
        <taxon>Juglandaceae</taxon>
        <taxon>Juglans</taxon>
    </lineage>
</organism>
<dbReference type="OrthoDB" id="1890565at2759"/>
<protein>
    <submittedName>
        <fullName evidence="7">Pentatricopeptide repeat-containing protein At2g20710, mitochondrial-like</fullName>
    </submittedName>
</protein>
<dbReference type="Pfam" id="PF01535">
    <property type="entry name" value="PPR"/>
    <property type="match status" value="3"/>
</dbReference>
<comment type="similarity">
    <text evidence="2">Belongs to the PPR family. P subfamily.</text>
</comment>
<evidence type="ECO:0000256" key="2">
    <source>
        <dbReference type="ARBA" id="ARBA00007626"/>
    </source>
</evidence>
<dbReference type="STRING" id="51240.A0A2I4GBZ7"/>
<dbReference type="GO" id="GO:0005739">
    <property type="term" value="C:mitochondrion"/>
    <property type="evidence" value="ECO:0000318"/>
    <property type="project" value="GO_Central"/>
</dbReference>
<evidence type="ECO:0000256" key="4">
    <source>
        <dbReference type="ARBA" id="ARBA00022946"/>
    </source>
</evidence>
<evidence type="ECO:0000313" key="7">
    <source>
        <dbReference type="RefSeq" id="XP_018841434.2"/>
    </source>
</evidence>
<sequence>MKLFRSNPWRGYAISRVFGAFFYHTEIIPRSAPQIDSLYLRISRAGDPRVPIVRVIDQWLEEGRDVQNSELHKFIKQLRKYRRFKHALQISEWLSEQRNHDLSPGDFAIRLDLISKVHGLEEAEKYFDGIPDTSRITIHVYGALLNCYAEHKSLDKAEATMQKMRERGFLKTSLSYNVMLKLYSRLGKTEKLDSVMQEMEKKGIDWNMFTFNIRLNAYAATSDIEGIEKLLMKMEADPEITMDWNAYAVAANGYLKAGLHEKTIEMLKKAEQLVSGKTRKFAYETFLTLYTAIQNKAEVYRIWTLYGGMGKVWNSGYLCMISSLVKLDDLDSAEKILEEWESVTTFVDFRIPRVLITAYCNKGLLEKAEAYIDRLRESGTEVDSITWDRLASGYHAHGQVEKAVETMKQALLGNLPGYKPNRFILAECLEYLKEKGDVEAAEEILRLLGENCHFSTGICEKLRSYIHVESPSCKKAFDHLKEDDQMEGDNQVVDGETPGVMDLKSDRGS</sequence>
<evidence type="ECO:0000256" key="5">
    <source>
        <dbReference type="ARBA" id="ARBA00023128"/>
    </source>
</evidence>
<evidence type="ECO:0000256" key="1">
    <source>
        <dbReference type="ARBA" id="ARBA00004173"/>
    </source>
</evidence>
<dbReference type="GeneID" id="109006540"/>
<dbReference type="KEGG" id="jre:109006540"/>
<dbReference type="FunCoup" id="A0A2I4GBZ7">
    <property type="interactions" value="139"/>
</dbReference>
<dbReference type="GO" id="GO:0003729">
    <property type="term" value="F:mRNA binding"/>
    <property type="evidence" value="ECO:0007669"/>
    <property type="project" value="UniProtKB-ARBA"/>
</dbReference>
<dbReference type="Proteomes" id="UP000235220">
    <property type="component" value="Chromosome 1"/>
</dbReference>
<dbReference type="PANTHER" id="PTHR45717:SF10">
    <property type="entry name" value="OS10G0501000 PROTEIN"/>
    <property type="match status" value="1"/>
</dbReference>
<keyword evidence="6" id="KW-1185">Reference proteome</keyword>
<dbReference type="InterPro" id="IPR002885">
    <property type="entry name" value="PPR_rpt"/>
</dbReference>
<dbReference type="PROSITE" id="PS51375">
    <property type="entry name" value="PPR"/>
    <property type="match status" value="2"/>
</dbReference>